<dbReference type="AlphaFoldDB" id="A0A971S012"/>
<reference evidence="2" key="2">
    <citation type="submission" date="2020-01" db="EMBL/GenBank/DDBJ databases">
        <authorList>
            <person name="Campanaro S."/>
        </authorList>
    </citation>
    <scope>NUCLEOTIDE SEQUENCE</scope>
    <source>
        <strain evidence="2">AS06rmzACSIP_7</strain>
    </source>
</reference>
<name>A0A971S012_9BACT</name>
<dbReference type="PANTHER" id="PTHR30548">
    <property type="entry name" value="2-HYDROXYGLUTARYL-COA DEHYDRATASE, D-COMPONENT-RELATED"/>
    <property type="match status" value="1"/>
</dbReference>
<dbReference type="NCBIfam" id="NF040772">
    <property type="entry name" value="double_cubane"/>
    <property type="match status" value="1"/>
</dbReference>
<gene>
    <name evidence="2" type="ORF">GXY80_05125</name>
</gene>
<dbReference type="Gene3D" id="3.40.50.11890">
    <property type="match status" value="1"/>
</dbReference>
<dbReference type="Pfam" id="PF06050">
    <property type="entry name" value="HGD-D"/>
    <property type="match status" value="1"/>
</dbReference>
<comment type="caution">
    <text evidence="2">The sequence shown here is derived from an EMBL/GenBank/DDBJ whole genome shotgun (WGS) entry which is preliminary data.</text>
</comment>
<accession>A0A971S012</accession>
<dbReference type="InterPro" id="IPR010327">
    <property type="entry name" value="FldB/FldC_alpha/beta"/>
</dbReference>
<comment type="similarity">
    <text evidence="1">Belongs to the FldB/FldC dehydratase alpha/beta subunit family.</text>
</comment>
<dbReference type="PANTHER" id="PTHR30548:SF1">
    <property type="entry name" value="DEHYDRATASE SUBUNIT MJ0007-RELATED"/>
    <property type="match status" value="1"/>
</dbReference>
<evidence type="ECO:0000313" key="2">
    <source>
        <dbReference type="EMBL" id="NLW34850.1"/>
    </source>
</evidence>
<dbReference type="Proteomes" id="UP000777265">
    <property type="component" value="Unassembled WGS sequence"/>
</dbReference>
<dbReference type="InterPro" id="IPR047678">
    <property type="entry name" value="YjiM-like"/>
</dbReference>
<dbReference type="Gene3D" id="1.20.1270.370">
    <property type="match status" value="1"/>
</dbReference>
<protein>
    <submittedName>
        <fullName evidence="2">2-hydroxyacyl-CoA dehydratase</fullName>
    </submittedName>
</protein>
<dbReference type="EMBL" id="JAAYEE010000086">
    <property type="protein sequence ID" value="NLW34850.1"/>
    <property type="molecule type" value="Genomic_DNA"/>
</dbReference>
<organism evidence="2 3">
    <name type="scientific">Syntrophorhabdus aromaticivorans</name>
    <dbReference type="NCBI Taxonomy" id="328301"/>
    <lineage>
        <taxon>Bacteria</taxon>
        <taxon>Pseudomonadati</taxon>
        <taxon>Thermodesulfobacteriota</taxon>
        <taxon>Syntrophorhabdia</taxon>
        <taxon>Syntrophorhabdales</taxon>
        <taxon>Syntrophorhabdaceae</taxon>
        <taxon>Syntrophorhabdus</taxon>
    </lineage>
</organism>
<dbReference type="Gene3D" id="3.40.50.11900">
    <property type="match status" value="1"/>
</dbReference>
<evidence type="ECO:0000313" key="3">
    <source>
        <dbReference type="Proteomes" id="UP000777265"/>
    </source>
</evidence>
<reference evidence="2" key="1">
    <citation type="journal article" date="2020" name="Biotechnol. Biofuels">
        <title>New insights from the biogas microbiome by comprehensive genome-resolved metagenomics of nearly 1600 species originating from multiple anaerobic digesters.</title>
        <authorList>
            <person name="Campanaro S."/>
            <person name="Treu L."/>
            <person name="Rodriguez-R L.M."/>
            <person name="Kovalovszki A."/>
            <person name="Ziels R.M."/>
            <person name="Maus I."/>
            <person name="Zhu X."/>
            <person name="Kougias P.G."/>
            <person name="Basile A."/>
            <person name="Luo G."/>
            <person name="Schluter A."/>
            <person name="Konstantinidis K.T."/>
            <person name="Angelidaki I."/>
        </authorList>
    </citation>
    <scope>NUCLEOTIDE SEQUENCE</scope>
    <source>
        <strain evidence="2">AS06rmzACSIP_7</strain>
    </source>
</reference>
<sequence length="430" mass="47752">MSNDYTEMWSSLGLNVQAHQGLLGVLSDAYQNIYLSQQDRPEGMKYFDFVISEVHGQRIVEIVKKKMEGKPIIGTFCVYVPEELILAVDGISIGLCAGADVGTDEAEKYLPRTTCALIKAFMGFKLAGLCPYVESTDLIVGETTCDGKKKAYEILNEVTGKVYVMELPNMKNDESRVLWKKEVHKFARKLSEITGIEITLERLREASSAVNGKRKALQRLSALRSHDPAPISGLDALLINQVSFYDDPVRFTSQVNSLCDEIEERVKAGTGVAAKGTPRVLISGSPMAIPNWKLHAVVEGSGAVVVGEESCVGERNFSTLFDRSFSSVDETIDAIADRYMTINCACFTPNDARIEDIEDMIKRLHADGLVHYALQFCTPYMVEAYRVRQAINGGRFPFLGIETDYSMEDMGQLKTRIEAFVEMIKEGSRS</sequence>
<proteinExistence type="inferred from homology"/>
<evidence type="ECO:0000256" key="1">
    <source>
        <dbReference type="ARBA" id="ARBA00005806"/>
    </source>
</evidence>